<gene>
    <name evidence="2" type="ORF">FOZG_17222</name>
</gene>
<dbReference type="VEuPathDB" id="FungiDB:FOZG_17222"/>
<feature type="region of interest" description="Disordered" evidence="1">
    <location>
        <begin position="173"/>
        <end position="200"/>
    </location>
</feature>
<reference evidence="2" key="2">
    <citation type="submission" date="2012-06" db="EMBL/GenBank/DDBJ databases">
        <title>Annotation of the Genome Sequence of Fusarium oxysporum Fo47.</title>
        <authorList>
            <consortium name="The Broad Institute Genomics Platform"/>
            <person name="Ma L.-J."/>
            <person name="Corby-Kistler H."/>
            <person name="Broz K."/>
            <person name="Gale L.R."/>
            <person name="Jonkers W."/>
            <person name="O'Donnell K."/>
            <person name="Ploetz R."/>
            <person name="Steinberg C."/>
            <person name="Schwartz D.C."/>
            <person name="VanEtten H."/>
            <person name="Zhou S."/>
            <person name="Young S.K."/>
            <person name="Zeng Q."/>
            <person name="Gargeya S."/>
            <person name="Fitzgerald M."/>
            <person name="Abouelleil A."/>
            <person name="Alvarado L."/>
            <person name="Chapman S.B."/>
            <person name="Gainer-Dewar J."/>
            <person name="Goldberg J."/>
            <person name="Griggs A."/>
            <person name="Gujja S."/>
            <person name="Hansen M."/>
            <person name="Howarth C."/>
            <person name="Imamovic A."/>
            <person name="Ireland A."/>
            <person name="Larimer J."/>
            <person name="McCowan C."/>
            <person name="Murphy C."/>
            <person name="Pearson M."/>
            <person name="Poon T.W."/>
            <person name="Priest M."/>
            <person name="Roberts A."/>
            <person name="Saif S."/>
            <person name="Shea T."/>
            <person name="Sykes S."/>
            <person name="Wortman J."/>
            <person name="Nusbaum C."/>
            <person name="Birren B."/>
        </authorList>
    </citation>
    <scope>NUCLEOTIDE SEQUENCE</scope>
    <source>
        <strain evidence="2">Fo47</strain>
    </source>
</reference>
<protein>
    <submittedName>
        <fullName evidence="2">Uncharacterized protein</fullName>
    </submittedName>
</protein>
<evidence type="ECO:0000313" key="2">
    <source>
        <dbReference type="EMBL" id="EWZ29124.1"/>
    </source>
</evidence>
<feature type="region of interest" description="Disordered" evidence="1">
    <location>
        <begin position="32"/>
        <end position="91"/>
    </location>
</feature>
<accession>W9JF83</accession>
<name>W9JF83_FUSOX</name>
<dbReference type="HOGENOM" id="CLU_118197_0_0_1"/>
<dbReference type="Proteomes" id="UP000030766">
    <property type="component" value="Unassembled WGS sequence"/>
</dbReference>
<sequence length="200" mass="21933">MNSCTCEAFARRPEHSRIEAFDAHIYSAVFVQKPDPSEPVHESGGNSSPRGDPTESFGKDYPSNHGQQEHCGTADTSTSDNRNVPGLDSAMGHLNDAVQNIIRSAREATDGLRFGNQPSTGLDRDNGATSIINPEAHGDATQINGSVYTSNTSNTQRIFNRNIITYKPKKIGSSIQVNEEEEEKTEKERSYLEKDSRMAS</sequence>
<reference evidence="2" key="1">
    <citation type="submission" date="2011-06" db="EMBL/GenBank/DDBJ databases">
        <title>The Genome Sequence of Fusarium oxysporum Fo47.</title>
        <authorList>
            <consortium name="The Broad Institute Genome Sequencing Platform"/>
            <person name="Ma L.-J."/>
            <person name="Gale L.R."/>
            <person name="Schwartz D.C."/>
            <person name="Zhou S."/>
            <person name="Corby-Kistler H."/>
            <person name="Young S.K."/>
            <person name="Zeng Q."/>
            <person name="Gargeya S."/>
            <person name="Fitzgerald M."/>
            <person name="Haas B."/>
            <person name="Abouelleil A."/>
            <person name="Alvarado L."/>
            <person name="Arachchi H.M."/>
            <person name="Berlin A."/>
            <person name="Brown A."/>
            <person name="Chapman S.B."/>
            <person name="Chen Z."/>
            <person name="Dunbar C."/>
            <person name="Freedman E."/>
            <person name="Gearin G."/>
            <person name="Gellesch M."/>
            <person name="Goldberg J."/>
            <person name="Griggs A."/>
            <person name="Gujja S."/>
            <person name="Heiman D."/>
            <person name="Howarth C."/>
            <person name="Larson L."/>
            <person name="Lui A."/>
            <person name="MacDonald P.J.P."/>
            <person name="Mehta T."/>
            <person name="Montmayeur A."/>
            <person name="Murphy C."/>
            <person name="Neiman D."/>
            <person name="Pearson M."/>
            <person name="Priest M."/>
            <person name="Roberts A."/>
            <person name="Saif S."/>
            <person name="Shea T."/>
            <person name="Shenoy N."/>
            <person name="Sisk P."/>
            <person name="Stolte C."/>
            <person name="Sykes S."/>
            <person name="Wortman J."/>
            <person name="Nusbaum C."/>
            <person name="Birren B."/>
        </authorList>
    </citation>
    <scope>NUCLEOTIDE SEQUENCE [LARGE SCALE GENOMIC DNA]</scope>
    <source>
        <strain evidence="2">Fo47</strain>
    </source>
</reference>
<dbReference type="AlphaFoldDB" id="W9JF83"/>
<feature type="compositionally biased region" description="Basic and acidic residues" evidence="1">
    <location>
        <begin position="184"/>
        <end position="200"/>
    </location>
</feature>
<proteinExistence type="predicted"/>
<evidence type="ECO:0000256" key="1">
    <source>
        <dbReference type="SAM" id="MobiDB-lite"/>
    </source>
</evidence>
<dbReference type="EMBL" id="JH717915">
    <property type="protein sequence ID" value="EWZ29124.1"/>
    <property type="molecule type" value="Genomic_DNA"/>
</dbReference>
<organism evidence="2">
    <name type="scientific">Fusarium oxysporum Fo47</name>
    <dbReference type="NCBI Taxonomy" id="660027"/>
    <lineage>
        <taxon>Eukaryota</taxon>
        <taxon>Fungi</taxon>
        <taxon>Dikarya</taxon>
        <taxon>Ascomycota</taxon>
        <taxon>Pezizomycotina</taxon>
        <taxon>Sordariomycetes</taxon>
        <taxon>Hypocreomycetidae</taxon>
        <taxon>Hypocreales</taxon>
        <taxon>Nectriaceae</taxon>
        <taxon>Fusarium</taxon>
        <taxon>Fusarium oxysporum species complex</taxon>
    </lineage>
</organism>